<dbReference type="SMART" id="SM00388">
    <property type="entry name" value="HisKA"/>
    <property type="match status" value="1"/>
</dbReference>
<accession>A0A286TWM4</accession>
<dbReference type="SMART" id="SM00065">
    <property type="entry name" value="GAF"/>
    <property type="match status" value="1"/>
</dbReference>
<dbReference type="Gene3D" id="1.10.287.130">
    <property type="match status" value="1"/>
</dbReference>
<keyword evidence="8" id="KW-0902">Two-component regulatory system</keyword>
<dbReference type="InterPro" id="IPR036097">
    <property type="entry name" value="HisK_dim/P_sf"/>
</dbReference>
<dbReference type="InterPro" id="IPR003018">
    <property type="entry name" value="GAF"/>
</dbReference>
<dbReference type="AlphaFoldDB" id="A0A286TWM4"/>
<sequence length="402" mass="45581">MMRKLSFKMITDTEYLLNELSHQISTDLLIDLSLLLENIVESIKKATAIKNVNLILFKEGRTQVVIHGENTFITRKDIINTVKYFDKGEIAVLDRHEVTDASIINEMKRLEMFFIFPIFEERKLTGLLTLGKSRRGMRLRAENLEQLMLIANQISSAMAKAELLQEKLQMERKMYENEKLSSLGRLSTSVAHEVKNPLSSIKAIVQVLKEDSINESKTQKSLSIIVEEIDRLTKVVNQLLVFAKPQMDCKSTVKINDVINKVLVVLRHEAKMNNVNIYLNIQNDLPIITVDEGSLNEVFFNLIHNAIQAMSEGGKLTISMSYDQQDDYITTVFENTGPEISDEDMGKIFEPFYTTKQMGTGLGLAIVKKKLEELRGMIKVKSENSSTKFTVKIPSSEGVLVG</sequence>
<dbReference type="SUPFAM" id="SSF47384">
    <property type="entry name" value="Homodimeric domain of signal transducing histidine kinase"/>
    <property type="match status" value="1"/>
</dbReference>
<keyword evidence="6 10" id="KW-0418">Kinase</keyword>
<dbReference type="SMART" id="SM00387">
    <property type="entry name" value="HATPase_c"/>
    <property type="match status" value="1"/>
</dbReference>
<name>A0A286TWM4_9BACT</name>
<evidence type="ECO:0000256" key="6">
    <source>
        <dbReference type="ARBA" id="ARBA00022777"/>
    </source>
</evidence>
<dbReference type="PRINTS" id="PR00344">
    <property type="entry name" value="BCTRLSENSOR"/>
</dbReference>
<dbReference type="Pfam" id="PF02518">
    <property type="entry name" value="HATPase_c"/>
    <property type="match status" value="1"/>
</dbReference>
<dbReference type="PROSITE" id="PS50109">
    <property type="entry name" value="HIS_KIN"/>
    <property type="match status" value="1"/>
</dbReference>
<dbReference type="GO" id="GO:0000155">
    <property type="term" value="F:phosphorelay sensor kinase activity"/>
    <property type="evidence" value="ECO:0007669"/>
    <property type="project" value="InterPro"/>
</dbReference>
<evidence type="ECO:0000256" key="7">
    <source>
        <dbReference type="ARBA" id="ARBA00022840"/>
    </source>
</evidence>
<keyword evidence="7" id="KW-0067">ATP-binding</keyword>
<dbReference type="Gene3D" id="3.30.450.40">
    <property type="match status" value="1"/>
</dbReference>
<evidence type="ECO:0000313" key="10">
    <source>
        <dbReference type="EMBL" id="GAX60286.1"/>
    </source>
</evidence>
<evidence type="ECO:0000313" key="11">
    <source>
        <dbReference type="Proteomes" id="UP000218542"/>
    </source>
</evidence>
<proteinExistence type="predicted"/>
<keyword evidence="4" id="KW-0808">Transferase</keyword>
<organism evidence="10 11">
    <name type="scientific">Candidatus Scalindua japonica</name>
    <dbReference type="NCBI Taxonomy" id="1284222"/>
    <lineage>
        <taxon>Bacteria</taxon>
        <taxon>Pseudomonadati</taxon>
        <taxon>Planctomycetota</taxon>
        <taxon>Candidatus Brocadiia</taxon>
        <taxon>Candidatus Brocadiales</taxon>
        <taxon>Candidatus Scalinduaceae</taxon>
        <taxon>Candidatus Scalindua</taxon>
    </lineage>
</organism>
<dbReference type="InterPro" id="IPR005467">
    <property type="entry name" value="His_kinase_dom"/>
</dbReference>
<evidence type="ECO:0000259" key="9">
    <source>
        <dbReference type="PROSITE" id="PS50109"/>
    </source>
</evidence>
<dbReference type="GO" id="GO:0005524">
    <property type="term" value="F:ATP binding"/>
    <property type="evidence" value="ECO:0007669"/>
    <property type="project" value="UniProtKB-KW"/>
</dbReference>
<dbReference type="InterPro" id="IPR003661">
    <property type="entry name" value="HisK_dim/P_dom"/>
</dbReference>
<protein>
    <recommendedName>
        <fullName evidence="2">histidine kinase</fullName>
        <ecNumber evidence="2">2.7.13.3</ecNumber>
    </recommendedName>
</protein>
<evidence type="ECO:0000256" key="3">
    <source>
        <dbReference type="ARBA" id="ARBA00022553"/>
    </source>
</evidence>
<dbReference type="InterPro" id="IPR003594">
    <property type="entry name" value="HATPase_dom"/>
</dbReference>
<dbReference type="CDD" id="cd00082">
    <property type="entry name" value="HisKA"/>
    <property type="match status" value="1"/>
</dbReference>
<comment type="caution">
    <text evidence="10">The sequence shown here is derived from an EMBL/GenBank/DDBJ whole genome shotgun (WGS) entry which is preliminary data.</text>
</comment>
<dbReference type="InterPro" id="IPR004358">
    <property type="entry name" value="Sig_transdc_His_kin-like_C"/>
</dbReference>
<dbReference type="SUPFAM" id="SSF55874">
    <property type="entry name" value="ATPase domain of HSP90 chaperone/DNA topoisomerase II/histidine kinase"/>
    <property type="match status" value="1"/>
</dbReference>
<evidence type="ECO:0000256" key="2">
    <source>
        <dbReference type="ARBA" id="ARBA00012438"/>
    </source>
</evidence>
<feature type="domain" description="Histidine kinase" evidence="9">
    <location>
        <begin position="189"/>
        <end position="397"/>
    </location>
</feature>
<comment type="catalytic activity">
    <reaction evidence="1">
        <text>ATP + protein L-histidine = ADP + protein N-phospho-L-histidine.</text>
        <dbReference type="EC" id="2.7.13.3"/>
    </reaction>
</comment>
<dbReference type="Pfam" id="PF00512">
    <property type="entry name" value="HisKA"/>
    <property type="match status" value="1"/>
</dbReference>
<keyword evidence="3" id="KW-0597">Phosphoprotein</keyword>
<dbReference type="PANTHER" id="PTHR43065">
    <property type="entry name" value="SENSOR HISTIDINE KINASE"/>
    <property type="match status" value="1"/>
</dbReference>
<dbReference type="PANTHER" id="PTHR43065:SF10">
    <property type="entry name" value="PEROXIDE STRESS-ACTIVATED HISTIDINE KINASE MAK3"/>
    <property type="match status" value="1"/>
</dbReference>
<dbReference type="EC" id="2.7.13.3" evidence="2"/>
<dbReference type="SUPFAM" id="SSF55781">
    <property type="entry name" value="GAF domain-like"/>
    <property type="match status" value="1"/>
</dbReference>
<dbReference type="EMBL" id="BAOS01000010">
    <property type="protein sequence ID" value="GAX60286.1"/>
    <property type="molecule type" value="Genomic_DNA"/>
</dbReference>
<dbReference type="Gene3D" id="3.30.565.10">
    <property type="entry name" value="Histidine kinase-like ATPase, C-terminal domain"/>
    <property type="match status" value="1"/>
</dbReference>
<reference evidence="11" key="1">
    <citation type="journal article" date="2017" name="Environ. Microbiol. Rep.">
        <title>Genetic Diversity of Marine Anaerobic Ammonium-Oxidizing Bacteria as Revealed by Genomic and Proteomic Analyses of 'Candidatus Scalindua japonica'.</title>
        <authorList>
            <person name="Oshiki M."/>
            <person name="Mizuto K."/>
            <person name="Kimura Z."/>
            <person name="Kindaichi T."/>
            <person name="Satoh H."/>
            <person name="Okabe S."/>
        </authorList>
    </citation>
    <scope>NUCLEOTIDE SEQUENCE [LARGE SCALE GENOMIC DNA]</scope>
    <source>
        <strain evidence="11">husup-a2</strain>
    </source>
</reference>
<dbReference type="InterPro" id="IPR036890">
    <property type="entry name" value="HATPase_C_sf"/>
</dbReference>
<dbReference type="InterPro" id="IPR029016">
    <property type="entry name" value="GAF-like_dom_sf"/>
</dbReference>
<gene>
    <name evidence="10" type="ORF">SCALIN_C10_0046</name>
</gene>
<evidence type="ECO:0000256" key="1">
    <source>
        <dbReference type="ARBA" id="ARBA00000085"/>
    </source>
</evidence>
<dbReference type="Proteomes" id="UP000218542">
    <property type="component" value="Unassembled WGS sequence"/>
</dbReference>
<keyword evidence="11" id="KW-1185">Reference proteome</keyword>
<evidence type="ECO:0000256" key="8">
    <source>
        <dbReference type="ARBA" id="ARBA00023012"/>
    </source>
</evidence>
<evidence type="ECO:0000256" key="5">
    <source>
        <dbReference type="ARBA" id="ARBA00022741"/>
    </source>
</evidence>
<keyword evidence="5" id="KW-0547">Nucleotide-binding</keyword>
<evidence type="ECO:0000256" key="4">
    <source>
        <dbReference type="ARBA" id="ARBA00022679"/>
    </source>
</evidence>